<gene>
    <name evidence="8" type="ORF">TSPGSL018_14403</name>
</gene>
<feature type="region of interest" description="Disordered" evidence="6">
    <location>
        <begin position="319"/>
        <end position="342"/>
    </location>
</feature>
<dbReference type="Pfam" id="PF03348">
    <property type="entry name" value="Serinc"/>
    <property type="match status" value="1"/>
</dbReference>
<dbReference type="PANTHER" id="PTHR10383">
    <property type="entry name" value="SERINE INCORPORATOR"/>
    <property type="match status" value="1"/>
</dbReference>
<proteinExistence type="inferred from homology"/>
<feature type="transmembrane region" description="Helical" evidence="7">
    <location>
        <begin position="249"/>
        <end position="268"/>
    </location>
</feature>
<feature type="transmembrane region" description="Helical" evidence="7">
    <location>
        <begin position="126"/>
        <end position="144"/>
    </location>
</feature>
<accession>A0A061R5Y9</accession>
<evidence type="ECO:0000256" key="1">
    <source>
        <dbReference type="ARBA" id="ARBA00004141"/>
    </source>
</evidence>
<feature type="transmembrane region" description="Helical" evidence="7">
    <location>
        <begin position="84"/>
        <end position="106"/>
    </location>
</feature>
<dbReference type="EMBL" id="GBEZ01020542">
    <property type="protein sequence ID" value="JAC66139.1"/>
    <property type="molecule type" value="Transcribed_RNA"/>
</dbReference>
<reference evidence="8" key="1">
    <citation type="submission" date="2014-05" db="EMBL/GenBank/DDBJ databases">
        <title>The transcriptome of the halophilic microalga Tetraselmis sp. GSL018 isolated from the Great Salt Lake, Utah.</title>
        <authorList>
            <person name="Jinkerson R.E."/>
            <person name="D'Adamo S."/>
            <person name="Posewitz M.C."/>
        </authorList>
    </citation>
    <scope>NUCLEOTIDE SEQUENCE</scope>
    <source>
        <strain evidence="8">GSL018</strain>
    </source>
</reference>
<comment type="similarity">
    <text evidence="2">Belongs to the TDE1 family.</text>
</comment>
<evidence type="ECO:0000313" key="8">
    <source>
        <dbReference type="EMBL" id="JAC66139.1"/>
    </source>
</evidence>
<keyword evidence="5 7" id="KW-0472">Membrane</keyword>
<dbReference type="InterPro" id="IPR005016">
    <property type="entry name" value="TDE1/TMS"/>
</dbReference>
<evidence type="ECO:0000256" key="2">
    <source>
        <dbReference type="ARBA" id="ARBA00006665"/>
    </source>
</evidence>
<evidence type="ECO:0000256" key="7">
    <source>
        <dbReference type="SAM" id="Phobius"/>
    </source>
</evidence>
<keyword evidence="3 7" id="KW-0812">Transmembrane</keyword>
<feature type="transmembrane region" description="Helical" evidence="7">
    <location>
        <begin position="185"/>
        <end position="211"/>
    </location>
</feature>
<sequence length="423" mass="46011">MFILTGAGSMVASCFGACAMTAVCTGLGEIMKRSARLAYCLLFVLSMLLAWVLRDFAQPIMEKIPWIVRHDFPEDSDAWYGKQAVFRVSLGNFLFFSCLSMALVGVKYKSDRRGTFLQHGGWMIKIVLWLAFNALPFFLPNQVINSYAWIARPGAGLFLIVQMLILLDFSHTLNDSLVGAEEERYLYLLLAATVGCFLGSLGLSALMFIWFHPSGAGSCSLNVFLITSSLLLVAGYSVLSVTSAAKNGSLFTSSMIGAYCTYLTYSALASEPHDYPCNGIGERITAASGSTLVLSMLGTLAAVVWSALRAGSNTALFSTAGAPEETGEPLLETNGADEERGEKAMDEFEPVAYSYSFFHLIFALASMYIGMLMTGWGVGAEEKDLIDVGWASVWVKVAAQWFTALLYVWTLVAPALLPDRAFD</sequence>
<dbReference type="AlphaFoldDB" id="A0A061R5Y9"/>
<evidence type="ECO:0000256" key="4">
    <source>
        <dbReference type="ARBA" id="ARBA00022989"/>
    </source>
</evidence>
<evidence type="ECO:0000256" key="5">
    <source>
        <dbReference type="ARBA" id="ARBA00023136"/>
    </source>
</evidence>
<evidence type="ECO:0000256" key="3">
    <source>
        <dbReference type="ARBA" id="ARBA00022692"/>
    </source>
</evidence>
<feature type="transmembrane region" description="Helical" evidence="7">
    <location>
        <begin position="357"/>
        <end position="378"/>
    </location>
</feature>
<feature type="transmembrane region" description="Helical" evidence="7">
    <location>
        <begin position="398"/>
        <end position="417"/>
    </location>
</feature>
<comment type="subcellular location">
    <subcellularLocation>
        <location evidence="1">Membrane</location>
        <topology evidence="1">Multi-pass membrane protein</topology>
    </subcellularLocation>
</comment>
<name>A0A061R5Y9_9CHLO</name>
<feature type="transmembrane region" description="Helical" evidence="7">
    <location>
        <begin position="35"/>
        <end position="53"/>
    </location>
</feature>
<evidence type="ECO:0000256" key="6">
    <source>
        <dbReference type="SAM" id="MobiDB-lite"/>
    </source>
</evidence>
<dbReference type="PANTHER" id="PTHR10383:SF9">
    <property type="entry name" value="SERINE INCORPORATOR, ISOFORM F"/>
    <property type="match status" value="1"/>
</dbReference>
<feature type="transmembrane region" description="Helical" evidence="7">
    <location>
        <begin position="150"/>
        <end position="173"/>
    </location>
</feature>
<feature type="transmembrane region" description="Helical" evidence="7">
    <location>
        <begin position="223"/>
        <end position="242"/>
    </location>
</feature>
<protein>
    <submittedName>
        <fullName evidence="8">Serinc-domain containing serine and sphingolipid biosynthesis protein isoform 1</fullName>
    </submittedName>
</protein>
<keyword evidence="4 7" id="KW-1133">Transmembrane helix</keyword>
<organism evidence="8">
    <name type="scientific">Tetraselmis sp. GSL018</name>
    <dbReference type="NCBI Taxonomy" id="582737"/>
    <lineage>
        <taxon>Eukaryota</taxon>
        <taxon>Viridiplantae</taxon>
        <taxon>Chlorophyta</taxon>
        <taxon>core chlorophytes</taxon>
        <taxon>Chlorodendrophyceae</taxon>
        <taxon>Chlorodendrales</taxon>
        <taxon>Chlorodendraceae</taxon>
        <taxon>Tetraselmis</taxon>
    </lineage>
</organism>
<feature type="transmembrane region" description="Helical" evidence="7">
    <location>
        <begin position="288"/>
        <end position="308"/>
    </location>
</feature>
<dbReference type="GO" id="GO:0016020">
    <property type="term" value="C:membrane"/>
    <property type="evidence" value="ECO:0007669"/>
    <property type="project" value="UniProtKB-SubCell"/>
</dbReference>
<feature type="transmembrane region" description="Helical" evidence="7">
    <location>
        <begin position="6"/>
        <end position="28"/>
    </location>
</feature>